<organism evidence="1 2">
    <name type="scientific">Eumeta variegata</name>
    <name type="common">Bagworm moth</name>
    <name type="synonym">Eumeta japonica</name>
    <dbReference type="NCBI Taxonomy" id="151549"/>
    <lineage>
        <taxon>Eukaryota</taxon>
        <taxon>Metazoa</taxon>
        <taxon>Ecdysozoa</taxon>
        <taxon>Arthropoda</taxon>
        <taxon>Hexapoda</taxon>
        <taxon>Insecta</taxon>
        <taxon>Pterygota</taxon>
        <taxon>Neoptera</taxon>
        <taxon>Endopterygota</taxon>
        <taxon>Lepidoptera</taxon>
        <taxon>Glossata</taxon>
        <taxon>Ditrysia</taxon>
        <taxon>Tineoidea</taxon>
        <taxon>Psychidae</taxon>
        <taxon>Oiketicinae</taxon>
        <taxon>Eumeta</taxon>
    </lineage>
</organism>
<dbReference type="EMBL" id="BGZK01000041">
    <property type="protein sequence ID" value="GBP10578.1"/>
    <property type="molecule type" value="Genomic_DNA"/>
</dbReference>
<accession>A0A4C1TAS6</accession>
<proteinExistence type="predicted"/>
<name>A0A4C1TAS6_EUMVA</name>
<comment type="caution">
    <text evidence="1">The sequence shown here is derived from an EMBL/GenBank/DDBJ whole genome shotgun (WGS) entry which is preliminary data.</text>
</comment>
<dbReference type="AlphaFoldDB" id="A0A4C1TAS6"/>
<reference evidence="1 2" key="1">
    <citation type="journal article" date="2019" name="Commun. Biol.">
        <title>The bagworm genome reveals a unique fibroin gene that provides high tensile strength.</title>
        <authorList>
            <person name="Kono N."/>
            <person name="Nakamura H."/>
            <person name="Ohtoshi R."/>
            <person name="Tomita M."/>
            <person name="Numata K."/>
            <person name="Arakawa K."/>
        </authorList>
    </citation>
    <scope>NUCLEOTIDE SEQUENCE [LARGE SCALE GENOMIC DNA]</scope>
</reference>
<protein>
    <submittedName>
        <fullName evidence="1">Uncharacterized protein</fullName>
    </submittedName>
</protein>
<sequence length="169" mass="18504">MIIEFLLTARRGPIHAAGAPPGASPAPIQKAKSARLNGCGNMSFLINLAQSCNGTHTIKSLSMILFVDGYGNQISKIILPNVSSHHRAYSSFAGARHHESASLGSLLVRRNHRCLRAKLVSEQATRPLVTGLRHRGRGAGVLYQSRLRYLRLLAYPLPELVFFHDSVIE</sequence>
<evidence type="ECO:0000313" key="2">
    <source>
        <dbReference type="Proteomes" id="UP000299102"/>
    </source>
</evidence>
<keyword evidence="2" id="KW-1185">Reference proteome</keyword>
<gene>
    <name evidence="1" type="ORF">EVAR_76411_1</name>
</gene>
<evidence type="ECO:0000313" key="1">
    <source>
        <dbReference type="EMBL" id="GBP10578.1"/>
    </source>
</evidence>
<dbReference type="Proteomes" id="UP000299102">
    <property type="component" value="Unassembled WGS sequence"/>
</dbReference>